<protein>
    <submittedName>
        <fullName evidence="1">Uncharacterized protein</fullName>
    </submittedName>
</protein>
<evidence type="ECO:0000313" key="1">
    <source>
        <dbReference type="EMBL" id="CAB4141909.1"/>
    </source>
</evidence>
<sequence>MLARQLPASVINAERAARRKRQDNAEAYDVAARQVEAIGNWLAEVWDHCLDECDDETRERAEDVAATLQAALAPYAAEIVAFHRASRADNARRGFASVFDLTLFGTTLRGEGV</sequence>
<reference evidence="1" key="1">
    <citation type="submission" date="2020-04" db="EMBL/GenBank/DDBJ databases">
        <authorList>
            <person name="Chiriac C."/>
            <person name="Salcher M."/>
            <person name="Ghai R."/>
            <person name="Kavagutti S V."/>
        </authorList>
    </citation>
    <scope>NUCLEOTIDE SEQUENCE</scope>
</reference>
<proteinExistence type="predicted"/>
<organism evidence="1">
    <name type="scientific">uncultured Caudovirales phage</name>
    <dbReference type="NCBI Taxonomy" id="2100421"/>
    <lineage>
        <taxon>Viruses</taxon>
        <taxon>Duplodnaviria</taxon>
        <taxon>Heunggongvirae</taxon>
        <taxon>Uroviricota</taxon>
        <taxon>Caudoviricetes</taxon>
        <taxon>Peduoviridae</taxon>
        <taxon>Maltschvirus</taxon>
        <taxon>Maltschvirus maltsch</taxon>
    </lineage>
</organism>
<dbReference type="EMBL" id="LR796402">
    <property type="protein sequence ID" value="CAB4141909.1"/>
    <property type="molecule type" value="Genomic_DNA"/>
</dbReference>
<gene>
    <name evidence="1" type="ORF">UFOVP421_18</name>
</gene>
<name>A0A6J5MDT4_9CAUD</name>
<accession>A0A6J5MDT4</accession>